<comment type="cofactor">
    <cofactor evidence="5">
        <name>Mn(2+)</name>
        <dbReference type="ChEBI" id="CHEBI:29035"/>
    </cofactor>
    <cofactor evidence="5">
        <name>Co(2+)</name>
        <dbReference type="ChEBI" id="CHEBI:48828"/>
    </cofactor>
    <cofactor evidence="5">
        <name>Cd(2+)</name>
        <dbReference type="ChEBI" id="CHEBI:48775"/>
    </cofactor>
    <text evidence="5">Binds 1 divalent cation per subunit. The enzyme is active with manganese, cobalt or cadmium ions.</text>
</comment>
<evidence type="ECO:0000256" key="6">
    <source>
        <dbReference type="RuleBase" id="RU363071"/>
    </source>
</evidence>
<keyword evidence="5" id="KW-0104">Cadmium</keyword>
<comment type="pathway">
    <text evidence="1 6">Metabolic intermediate biosynthesis; chorismate biosynthesis; chorismate from D-erythrose 4-phosphate and phosphoenolpyruvate: step 1/7.</text>
</comment>
<dbReference type="PANTHER" id="PTHR21337:SF0">
    <property type="entry name" value="PHOSPHO-2-DEHYDRO-3-DEOXYHEPTONATE ALDOLASE"/>
    <property type="match status" value="1"/>
</dbReference>
<dbReference type="EMBL" id="LN483166">
    <property type="protein sequence ID" value="CED84371.1"/>
    <property type="molecule type" value="Genomic_DNA"/>
</dbReference>
<keyword evidence="5" id="KW-0464">Manganese</keyword>
<dbReference type="EC" id="2.5.1.54" evidence="6"/>
<evidence type="ECO:0000256" key="3">
    <source>
        <dbReference type="ARBA" id="ARBA00022679"/>
    </source>
</evidence>
<evidence type="ECO:0000313" key="7">
    <source>
        <dbReference type="EMBL" id="CED84371.1"/>
    </source>
</evidence>
<keyword evidence="3 6" id="KW-0808">Transferase</keyword>
<dbReference type="GO" id="GO:0008652">
    <property type="term" value="P:amino acid biosynthetic process"/>
    <property type="evidence" value="ECO:0007669"/>
    <property type="project" value="UniProtKB-KW"/>
</dbReference>
<evidence type="ECO:0000256" key="2">
    <source>
        <dbReference type="ARBA" id="ARBA00008911"/>
    </source>
</evidence>
<dbReference type="PANTHER" id="PTHR21337">
    <property type="entry name" value="PHOSPHO-2-DEHYDRO-3-DEOXYHEPTONATE ALDOLASE 1, 2"/>
    <property type="match status" value="1"/>
</dbReference>
<organism evidence="7">
    <name type="scientific">Phaffia rhodozyma</name>
    <name type="common">Yeast</name>
    <name type="synonym">Xanthophyllomyces dendrorhous</name>
    <dbReference type="NCBI Taxonomy" id="264483"/>
    <lineage>
        <taxon>Eukaryota</taxon>
        <taxon>Fungi</taxon>
        <taxon>Dikarya</taxon>
        <taxon>Basidiomycota</taxon>
        <taxon>Agaricomycotina</taxon>
        <taxon>Tremellomycetes</taxon>
        <taxon>Cystofilobasidiales</taxon>
        <taxon>Mrakiaceae</taxon>
        <taxon>Phaffia</taxon>
    </lineage>
</organism>
<dbReference type="InterPro" id="IPR002480">
    <property type="entry name" value="DAHP_synth_2"/>
</dbReference>
<proteinExistence type="inferred from homology"/>
<dbReference type="AlphaFoldDB" id="A0A0F7SSA5"/>
<feature type="binding site" evidence="5">
    <location>
        <position position="386"/>
    </location>
    <ligand>
        <name>Mn(2+)</name>
        <dbReference type="ChEBI" id="CHEBI:29035"/>
    </ligand>
</feature>
<feature type="binding site" evidence="5">
    <location>
        <position position="354"/>
    </location>
    <ligand>
        <name>phosphoenolpyruvate</name>
        <dbReference type="ChEBI" id="CHEBI:58702"/>
    </ligand>
</feature>
<protein>
    <recommendedName>
        <fullName evidence="6">Phospho-2-dehydro-3-deoxyheptonate aldolase</fullName>
        <ecNumber evidence="6">2.5.1.54</ecNumber>
    </recommendedName>
</protein>
<dbReference type="GO" id="GO:0009423">
    <property type="term" value="P:chorismate biosynthetic process"/>
    <property type="evidence" value="ECO:0007669"/>
    <property type="project" value="UniProtKB-UniPathway"/>
</dbReference>
<evidence type="ECO:0000256" key="5">
    <source>
        <dbReference type="PIRSR" id="PIRSR602480-1"/>
    </source>
</evidence>
<feature type="binding site" evidence="5">
    <location>
        <position position="465"/>
    </location>
    <ligand>
        <name>Mn(2+)</name>
        <dbReference type="ChEBI" id="CHEBI:29035"/>
    </ligand>
</feature>
<feature type="binding site" evidence="5">
    <location>
        <position position="110"/>
    </location>
    <ligand>
        <name>phosphoenolpyruvate</name>
        <dbReference type="ChEBI" id="CHEBI:58702"/>
    </ligand>
</feature>
<comment type="similarity">
    <text evidence="2 6">Belongs to the class-II DAHP synthase family.</text>
</comment>
<dbReference type="Pfam" id="PF01474">
    <property type="entry name" value="DAHP_synth_2"/>
    <property type="match status" value="1"/>
</dbReference>
<keyword evidence="6" id="KW-0057">Aromatic amino acid biosynthesis</keyword>
<name>A0A0F7SSA5_PHARH</name>
<accession>A0A0F7SSA5</accession>
<dbReference type="UniPathway" id="UPA00053">
    <property type="reaction ID" value="UER00084"/>
</dbReference>
<comment type="catalytic activity">
    <reaction evidence="4 6">
        <text>D-erythrose 4-phosphate + phosphoenolpyruvate + H2O = 7-phospho-2-dehydro-3-deoxy-D-arabino-heptonate + phosphate</text>
        <dbReference type="Rhea" id="RHEA:14717"/>
        <dbReference type="ChEBI" id="CHEBI:15377"/>
        <dbReference type="ChEBI" id="CHEBI:16897"/>
        <dbReference type="ChEBI" id="CHEBI:43474"/>
        <dbReference type="ChEBI" id="CHEBI:58394"/>
        <dbReference type="ChEBI" id="CHEBI:58702"/>
        <dbReference type="EC" id="2.5.1.54"/>
    </reaction>
</comment>
<dbReference type="Gene3D" id="3.20.20.70">
    <property type="entry name" value="Aldolase class I"/>
    <property type="match status" value="1"/>
</dbReference>
<dbReference type="GO" id="GO:0003849">
    <property type="term" value="F:3-deoxy-7-phosphoheptulonate synthase activity"/>
    <property type="evidence" value="ECO:0007669"/>
    <property type="project" value="UniProtKB-EC"/>
</dbReference>
<dbReference type="GO" id="GO:0009073">
    <property type="term" value="P:aromatic amino acid family biosynthetic process"/>
    <property type="evidence" value="ECO:0007669"/>
    <property type="project" value="UniProtKB-KW"/>
</dbReference>
<dbReference type="InterPro" id="IPR013785">
    <property type="entry name" value="Aldolase_TIM"/>
</dbReference>
<reference evidence="7" key="1">
    <citation type="submission" date="2014-08" db="EMBL/GenBank/DDBJ databases">
        <authorList>
            <person name="Sharma Rahul"/>
            <person name="Thines Marco"/>
        </authorList>
    </citation>
    <scope>NUCLEOTIDE SEQUENCE</scope>
</reference>
<evidence type="ECO:0000256" key="1">
    <source>
        <dbReference type="ARBA" id="ARBA00004688"/>
    </source>
</evidence>
<feature type="binding site" evidence="5">
    <location>
        <position position="323"/>
    </location>
    <ligand>
        <name>phosphoenolpyruvate</name>
        <dbReference type="ChEBI" id="CHEBI:58702"/>
    </ligand>
</feature>
<dbReference type="SUPFAM" id="SSF51569">
    <property type="entry name" value="Aldolase"/>
    <property type="match status" value="1"/>
</dbReference>
<feature type="binding site" evidence="5">
    <location>
        <position position="71"/>
    </location>
    <ligand>
        <name>Mn(2+)</name>
        <dbReference type="ChEBI" id="CHEBI:29035"/>
    </ligand>
</feature>
<sequence>MSSTSTWSPSSWRSKTVAQDVVYPDQSKLDSVLNKLKHLPPLVTPTEILRLRAHLASVSRGESFLLQGGDCAELFDYCSQDPIEHKLSLILLMSLIIIWGGRLPVVRIARIAGQYAKPRSKATEFVEGYGEIMSFRGDNVNGYEPKDRAPDPDRLLGAYFHSAATLNYIRSLLSSSFASLSTPTSWSFSHVRSPTLQAEFSDVMDRLSDALGFMQTIGADLGGSIEGVEIFTSHEGLSLEYEECLTRSLKIPMSAEDRKRKDLEEKVRRRREGSISPVRNPVEEKKAYFNAGSHYLWIGDRTRQIDGGHVEYFRGLENPVGIKVGPSMPAGELTRLLSILDPEKQDGKISLITRYGASKIDQFLPAHIDEVESSGHRVVWVCDPMHGNTKTAENSSLKTRAFSDIIHEITRSMKIHSEKGSNLGGVHLELTGEVNEEGFSVTECVGGSMELADKDLSTNYQTFCDPRLNYEQSLDVAFLISDHLQAARKGRVSEERLLHALRGRVEARVERRASMAAAAAVVQTEKEKDSN</sequence>
<keyword evidence="5" id="KW-0170">Cobalt</keyword>
<feature type="binding site" evidence="5">
    <location>
        <position position="429"/>
    </location>
    <ligand>
        <name>Mn(2+)</name>
        <dbReference type="ChEBI" id="CHEBI:29035"/>
    </ligand>
</feature>
<keyword evidence="6" id="KW-0028">Amino-acid biosynthesis</keyword>
<evidence type="ECO:0000256" key="4">
    <source>
        <dbReference type="ARBA" id="ARBA00047508"/>
    </source>
</evidence>